<evidence type="ECO:0000256" key="3">
    <source>
        <dbReference type="ARBA" id="ARBA00022448"/>
    </source>
</evidence>
<evidence type="ECO:0000256" key="5">
    <source>
        <dbReference type="ARBA" id="ARBA00022692"/>
    </source>
</evidence>
<comment type="subcellular location">
    <subcellularLocation>
        <location evidence="1">Cell membrane</location>
        <topology evidence="1">Multi-pass membrane protein</topology>
    </subcellularLocation>
</comment>
<feature type="transmembrane region" description="Helical" evidence="8">
    <location>
        <begin position="27"/>
        <end position="49"/>
    </location>
</feature>
<evidence type="ECO:0000313" key="11">
    <source>
        <dbReference type="Proteomes" id="UP000662747"/>
    </source>
</evidence>
<evidence type="ECO:0000256" key="6">
    <source>
        <dbReference type="ARBA" id="ARBA00022989"/>
    </source>
</evidence>
<feature type="transmembrane region" description="Helical" evidence="8">
    <location>
        <begin position="270"/>
        <end position="289"/>
    </location>
</feature>
<keyword evidence="11" id="KW-1185">Reference proteome</keyword>
<dbReference type="Pfam" id="PF03600">
    <property type="entry name" value="CitMHS"/>
    <property type="match status" value="1"/>
</dbReference>
<dbReference type="PANTHER" id="PTHR43302:SF5">
    <property type="entry name" value="TRANSPORTER ARSB-RELATED"/>
    <property type="match status" value="1"/>
</dbReference>
<evidence type="ECO:0000256" key="8">
    <source>
        <dbReference type="SAM" id="Phobius"/>
    </source>
</evidence>
<keyword evidence="6 8" id="KW-1133">Transmembrane helix</keyword>
<keyword evidence="7 8" id="KW-0472">Membrane</keyword>
<comment type="similarity">
    <text evidence="2">Belongs to the CitM (TC 2.A.11) transporter family.</text>
</comment>
<feature type="transmembrane region" description="Helical" evidence="8">
    <location>
        <begin position="61"/>
        <end position="79"/>
    </location>
</feature>
<feature type="transmembrane region" description="Helical" evidence="8">
    <location>
        <begin position="349"/>
        <end position="375"/>
    </location>
</feature>
<dbReference type="InterPro" id="IPR000802">
    <property type="entry name" value="Arsenical_pump_ArsB"/>
</dbReference>
<evidence type="ECO:0000313" key="10">
    <source>
        <dbReference type="EMBL" id="QSQ26045.1"/>
    </source>
</evidence>
<feature type="transmembrane region" description="Helical" evidence="8">
    <location>
        <begin position="315"/>
        <end position="337"/>
    </location>
</feature>
<keyword evidence="3" id="KW-0813">Transport</keyword>
<evidence type="ECO:0000256" key="1">
    <source>
        <dbReference type="ARBA" id="ARBA00004651"/>
    </source>
</evidence>
<reference evidence="10 11" key="1">
    <citation type="submission" date="2021-02" db="EMBL/GenBank/DDBJ databases">
        <title>De Novo genome assembly of isolated myxobacteria.</title>
        <authorList>
            <person name="Stevens D.C."/>
        </authorList>
    </citation>
    <scope>NUCLEOTIDE SEQUENCE [LARGE SCALE GENOMIC DNA]</scope>
    <source>
        <strain evidence="11">SCPEA02</strain>
    </source>
</reference>
<keyword evidence="5 8" id="KW-0812">Transmembrane</keyword>
<feature type="transmembrane region" description="Helical" evidence="8">
    <location>
        <begin position="387"/>
        <end position="411"/>
    </location>
</feature>
<feature type="domain" description="Citrate transporter-like" evidence="9">
    <location>
        <begin position="22"/>
        <end position="361"/>
    </location>
</feature>
<evidence type="ECO:0000256" key="7">
    <source>
        <dbReference type="ARBA" id="ARBA00023136"/>
    </source>
</evidence>
<sequence length="416" mass="44429">MALAIFLFTYVFIAGARLPFLKLDRPGGALVGAVLMVVLGVVTPAEVFGHSDDPGRHAIDADTIILLLGMMLLAAYLSQAQFFRTAGAWAVRRAHTPRLLLVAVTFISAVLSAFLVNDTVCLMLTPLVLVTVEDAKLPPAPYLLAVCMGSNSGSVATFTGNPQNMLIQGASGLSYASFAAYMALPALLSTAIVTAALVYLFRYDLPTKRFDVQPPPPPVDRGLLWLTLVVLTGVVAAFFAGLPMSWSALAGATLVMALSGREPRESLERGVDWVLLLFFASLFVVVYGVNKHGWAEGIRELFSPLMVGPPWRETLGFAGLTLVASNLFSNVPFVMLARSWVPTLQNVELGWHVLALGSTLAGNLTLVGSVANLIVFEAARGKVNMTFLGYLRIGLPVTLVSFVVGLAVLLAEHALF</sequence>
<dbReference type="InterPro" id="IPR004680">
    <property type="entry name" value="Cit_transptr-like_dom"/>
</dbReference>
<feature type="transmembrane region" description="Helical" evidence="8">
    <location>
        <begin position="222"/>
        <end position="250"/>
    </location>
</feature>
<dbReference type="PRINTS" id="PR00758">
    <property type="entry name" value="ARSENICPUMP"/>
</dbReference>
<feature type="transmembrane region" description="Helical" evidence="8">
    <location>
        <begin position="178"/>
        <end position="201"/>
    </location>
</feature>
<protein>
    <submittedName>
        <fullName evidence="10">Anion transporter</fullName>
    </submittedName>
</protein>
<accession>A0ABX7P6D5</accession>
<evidence type="ECO:0000256" key="4">
    <source>
        <dbReference type="ARBA" id="ARBA00022475"/>
    </source>
</evidence>
<evidence type="ECO:0000259" key="9">
    <source>
        <dbReference type="Pfam" id="PF03600"/>
    </source>
</evidence>
<proteinExistence type="inferred from homology"/>
<organism evidence="10 11">
    <name type="scientific">Pyxidicoccus parkwayensis</name>
    <dbReference type="NCBI Taxonomy" id="2813578"/>
    <lineage>
        <taxon>Bacteria</taxon>
        <taxon>Pseudomonadati</taxon>
        <taxon>Myxococcota</taxon>
        <taxon>Myxococcia</taxon>
        <taxon>Myxococcales</taxon>
        <taxon>Cystobacterineae</taxon>
        <taxon>Myxococcaceae</taxon>
        <taxon>Pyxidicoccus</taxon>
    </lineage>
</organism>
<dbReference type="PANTHER" id="PTHR43302">
    <property type="entry name" value="TRANSPORTER ARSB-RELATED"/>
    <property type="match status" value="1"/>
</dbReference>
<name>A0ABX7P6D5_9BACT</name>
<dbReference type="Proteomes" id="UP000662747">
    <property type="component" value="Chromosome"/>
</dbReference>
<evidence type="ECO:0000256" key="2">
    <source>
        <dbReference type="ARBA" id="ARBA00009843"/>
    </source>
</evidence>
<feature type="transmembrane region" description="Helical" evidence="8">
    <location>
        <begin position="99"/>
        <end position="130"/>
    </location>
</feature>
<gene>
    <name evidence="10" type="ORF">JY651_14440</name>
</gene>
<dbReference type="EMBL" id="CP071090">
    <property type="protein sequence ID" value="QSQ26045.1"/>
    <property type="molecule type" value="Genomic_DNA"/>
</dbReference>
<keyword evidence="4" id="KW-1003">Cell membrane</keyword>
<dbReference type="RefSeq" id="WP_206727595.1">
    <property type="nucleotide sequence ID" value="NZ_CP071090.1"/>
</dbReference>